<organism evidence="4">
    <name type="scientific">Aegilops tauschii</name>
    <name type="common">Tausch's goatgrass</name>
    <name type="synonym">Aegilops squarrosa</name>
    <dbReference type="NCBI Taxonomy" id="37682"/>
    <lineage>
        <taxon>Eukaryota</taxon>
        <taxon>Viridiplantae</taxon>
        <taxon>Streptophyta</taxon>
        <taxon>Embryophyta</taxon>
        <taxon>Tracheophyta</taxon>
        <taxon>Spermatophyta</taxon>
        <taxon>Magnoliopsida</taxon>
        <taxon>Liliopsida</taxon>
        <taxon>Poales</taxon>
        <taxon>Poaceae</taxon>
        <taxon>BOP clade</taxon>
        <taxon>Pooideae</taxon>
        <taxon>Triticodae</taxon>
        <taxon>Triticeae</taxon>
        <taxon>Triticinae</taxon>
        <taxon>Aegilops</taxon>
    </lineage>
</organism>
<dbReference type="Pfam" id="PF03732">
    <property type="entry name" value="Retrotrans_gag"/>
    <property type="match status" value="1"/>
</dbReference>
<dbReference type="InterPro" id="IPR005162">
    <property type="entry name" value="Retrotrans_gag_dom"/>
</dbReference>
<dbReference type="PANTHER" id="PTHR31371:SF20">
    <property type="entry name" value="OS12G0146500 PROTEIN"/>
    <property type="match status" value="1"/>
</dbReference>
<feature type="compositionally biased region" description="Basic and acidic residues" evidence="1">
    <location>
        <begin position="134"/>
        <end position="146"/>
    </location>
</feature>
<evidence type="ECO:0000259" key="3">
    <source>
        <dbReference type="Pfam" id="PF05003"/>
    </source>
</evidence>
<evidence type="ECO:0000256" key="1">
    <source>
        <dbReference type="SAM" id="MobiDB-lite"/>
    </source>
</evidence>
<feature type="compositionally biased region" description="Basic and acidic residues" evidence="1">
    <location>
        <begin position="153"/>
        <end position="163"/>
    </location>
</feature>
<dbReference type="InterPro" id="IPR007700">
    <property type="entry name" value="DUF668"/>
</dbReference>
<dbReference type="GO" id="GO:0045927">
    <property type="term" value="P:positive regulation of growth"/>
    <property type="evidence" value="ECO:0007669"/>
    <property type="project" value="InterPro"/>
</dbReference>
<dbReference type="EnsemblPlants" id="EMT19972">
    <property type="protein sequence ID" value="EMT19972"/>
    <property type="gene ID" value="F775_10642"/>
</dbReference>
<dbReference type="PANTHER" id="PTHR31371">
    <property type="entry name" value="BNAC09G50660D PROTEIN"/>
    <property type="match status" value="1"/>
</dbReference>
<name>R7WBN4_AEGTA</name>
<accession>R7WBN4</accession>
<feature type="domain" description="Retrotransposon gag" evidence="2">
    <location>
        <begin position="2"/>
        <end position="88"/>
    </location>
</feature>
<evidence type="ECO:0008006" key="5">
    <source>
        <dbReference type="Google" id="ProtNLM"/>
    </source>
</evidence>
<feature type="domain" description="DUF668" evidence="3">
    <location>
        <begin position="343"/>
        <end position="436"/>
    </location>
</feature>
<reference evidence="4" key="1">
    <citation type="submission" date="2015-06" db="UniProtKB">
        <authorList>
            <consortium name="EnsemblPlants"/>
        </authorList>
    </citation>
    <scope>IDENTIFICATION</scope>
</reference>
<sequence>MALKDGARSWLLNLQHGSISFWDEMRDRFVPNFQGTRDCLPAAGDLRRIKQQPGETLQKYIQCFNNTRLKIPKVTDEAIISAFSDGVRDIKMKKELAIHEELCTSQKLFNLATKYARAEEGRLSLLELPATGAEEKKAKDVKRKEATVLAAEPDTKRGRDQPESSKGSRPSLFTIVARIIDVFDLQPKKIAMNDYSMVSPAGARLSFSWSNSFVGSTNSLVYPSDFPVDAPKRSTVAANSGKAPNGDVRRFLLSRSQSLKQLKWPVRGKHLIGCMVSGSKSPTREGWVHGGHDLPLSFSYVSSNNDDFSVSYQSDRHSASRKLSTSVFECSSHDVLENAPETTLGAAALASHYANLVVFAEKLAISPRHICPDERDALYGMLTDSIRASLRARLRPPSSAARKKGTPCDRVLAAGWADTVQGILGWLAPVAHNTVRWRSERSFEQRNVGSGTSVLLLQTLHFADRDKTEDTIIELLVGLNYLWRYGTQLSAKPKLESVGGDVYHDRADYIG</sequence>
<proteinExistence type="predicted"/>
<evidence type="ECO:0000259" key="2">
    <source>
        <dbReference type="Pfam" id="PF03732"/>
    </source>
</evidence>
<evidence type="ECO:0000313" key="4">
    <source>
        <dbReference type="EnsemblPlants" id="EMT19972"/>
    </source>
</evidence>
<feature type="region of interest" description="Disordered" evidence="1">
    <location>
        <begin position="134"/>
        <end position="168"/>
    </location>
</feature>
<dbReference type="AlphaFoldDB" id="R7WBN4"/>
<protein>
    <recommendedName>
        <fullName evidence="5">Retrotransposon gag domain-containing protein</fullName>
    </recommendedName>
</protein>
<dbReference type="Pfam" id="PF05003">
    <property type="entry name" value="DUF668"/>
    <property type="match status" value="1"/>
</dbReference>